<evidence type="ECO:0000313" key="3">
    <source>
        <dbReference type="EMBL" id="NNU82004.1"/>
    </source>
</evidence>
<sequence>MAPILALLLVLLAAAPGPAQTPALPPGAASEQALWEAAVAHGRAGEPRAALPYLERLVSLDPDDLNYRLELASVLGLLGRDDRAAFHFRAALAGTLPADTRQEILARIAALERADRWRGSLRASLVTETNPLNATAESRLRIGDLDFVLDPANRPKQATGLALGATLGRGVTLRPDLRLEVSATVDAELFGGAAPDDVTLGLQVALSRSFDREGRLSFGIGLSERWLGRTRGESGVEPYSSGVNATLIAGTGLTDRTHVELRFRHERLRHDTAIAADGTSTSLRVQARYRPQPRLQLRAAAETEVTDARSPVESGRRVTFFLGGDYAFEGGLVGSLDLSRGTDWRDAVPFFFGRLRDDTRTTATLRLVNRNWAIGDFAPVVEIGYEKQSSTIAIFSYENTRLGLGITRSF</sequence>
<keyword evidence="1" id="KW-0732">Signal</keyword>
<dbReference type="SUPFAM" id="SSF48452">
    <property type="entry name" value="TPR-like"/>
    <property type="match status" value="1"/>
</dbReference>
<dbReference type="Pfam" id="PF04575">
    <property type="entry name" value="SlipAM"/>
    <property type="match status" value="1"/>
</dbReference>
<dbReference type="InterPro" id="IPR011990">
    <property type="entry name" value="TPR-like_helical_dom_sf"/>
</dbReference>
<accession>A0A849L785</accession>
<keyword evidence="4" id="KW-1185">Reference proteome</keyword>
<dbReference type="Pfam" id="PF13428">
    <property type="entry name" value="TPR_14"/>
    <property type="match status" value="1"/>
</dbReference>
<dbReference type="AlphaFoldDB" id="A0A849L785"/>
<dbReference type="Gene3D" id="1.25.40.10">
    <property type="entry name" value="Tetratricopeptide repeat domain"/>
    <property type="match status" value="1"/>
</dbReference>
<comment type="caution">
    <text evidence="3">The sequence shown here is derived from an EMBL/GenBank/DDBJ whole genome shotgun (WGS) entry which is preliminary data.</text>
</comment>
<evidence type="ECO:0000313" key="4">
    <source>
        <dbReference type="Proteomes" id="UP000572377"/>
    </source>
</evidence>
<evidence type="ECO:0000259" key="2">
    <source>
        <dbReference type="Pfam" id="PF04575"/>
    </source>
</evidence>
<feature type="domain" description="Surface lipoprotein assembly modifier C-terminal" evidence="2">
    <location>
        <begin position="117"/>
        <end position="410"/>
    </location>
</feature>
<organism evidence="3 4">
    <name type="scientific">Halovulum dunhuangense</name>
    <dbReference type="NCBI Taxonomy" id="1505036"/>
    <lineage>
        <taxon>Bacteria</taxon>
        <taxon>Pseudomonadati</taxon>
        <taxon>Pseudomonadota</taxon>
        <taxon>Alphaproteobacteria</taxon>
        <taxon>Rhodobacterales</taxon>
        <taxon>Paracoccaceae</taxon>
        <taxon>Halovulum</taxon>
    </lineage>
</organism>
<proteinExistence type="predicted"/>
<dbReference type="InterPro" id="IPR007655">
    <property type="entry name" value="Slam_C"/>
</dbReference>
<reference evidence="3 4" key="1">
    <citation type="submission" date="2020-05" db="EMBL/GenBank/DDBJ databases">
        <title>Gimesia benthica sp. nov., a novel planctomycete isolated from a deep-sea water sample of the Northwest Indian Ocean.</title>
        <authorList>
            <person name="Wang J."/>
            <person name="Ruan C."/>
            <person name="Song L."/>
            <person name="Zhu Y."/>
            <person name="Li A."/>
            <person name="Zheng X."/>
            <person name="Wang L."/>
            <person name="Lu Z."/>
            <person name="Huang Y."/>
            <person name="Du W."/>
            <person name="Zhou Y."/>
            <person name="Huang L."/>
            <person name="Dai X."/>
        </authorList>
    </citation>
    <scope>NUCLEOTIDE SEQUENCE [LARGE SCALE GENOMIC DNA]</scope>
    <source>
        <strain evidence="3 4">YYQ-30</strain>
    </source>
</reference>
<name>A0A849L785_9RHOB</name>
<dbReference type="Proteomes" id="UP000572377">
    <property type="component" value="Unassembled WGS sequence"/>
</dbReference>
<gene>
    <name evidence="3" type="ORF">HMH01_16320</name>
</gene>
<dbReference type="RefSeq" id="WP_171326868.1">
    <property type="nucleotide sequence ID" value="NZ_JABFBC010000004.1"/>
</dbReference>
<feature type="chain" id="PRO_5033063794" evidence="1">
    <location>
        <begin position="20"/>
        <end position="410"/>
    </location>
</feature>
<dbReference type="EMBL" id="JABFBC010000004">
    <property type="protein sequence ID" value="NNU82004.1"/>
    <property type="molecule type" value="Genomic_DNA"/>
</dbReference>
<feature type="signal peptide" evidence="1">
    <location>
        <begin position="1"/>
        <end position="19"/>
    </location>
</feature>
<protein>
    <submittedName>
        <fullName evidence="3">DUF560 domain-containing protein</fullName>
    </submittedName>
</protein>
<evidence type="ECO:0000256" key="1">
    <source>
        <dbReference type="SAM" id="SignalP"/>
    </source>
</evidence>